<keyword evidence="2" id="KW-1185">Reference proteome</keyword>
<name>A0A1M4ZQP0_9RHOB</name>
<evidence type="ECO:0000313" key="2">
    <source>
        <dbReference type="Proteomes" id="UP000325134"/>
    </source>
</evidence>
<accession>A0A1M4ZQP0</accession>
<dbReference type="OrthoDB" id="7869322at2"/>
<organism evidence="1 2">
    <name type="scientific">Ruegeria intermedia</name>
    <dbReference type="NCBI Taxonomy" id="996115"/>
    <lineage>
        <taxon>Bacteria</taxon>
        <taxon>Pseudomonadati</taxon>
        <taxon>Pseudomonadota</taxon>
        <taxon>Alphaproteobacteria</taxon>
        <taxon>Rhodobacterales</taxon>
        <taxon>Roseobacteraceae</taxon>
        <taxon>Ruegeria</taxon>
    </lineage>
</organism>
<protein>
    <submittedName>
        <fullName evidence="1">Uncharacterized protein</fullName>
    </submittedName>
</protein>
<sequence>MANNTSNLTLVNGHIADGGYIRADLKACIDGADKLLAVEAELVPGPVSVQVENATWKDTGDCAMGFVAEHLDAVQGLLKNAFIEAQAPGLA</sequence>
<proteinExistence type="predicted"/>
<dbReference type="RefSeq" id="WP_149776704.1">
    <property type="nucleotide sequence ID" value="NZ_FQVK01000021.1"/>
</dbReference>
<dbReference type="AlphaFoldDB" id="A0A1M4ZQP0"/>
<gene>
    <name evidence="1" type="ORF">SAMN05444279_12125</name>
</gene>
<dbReference type="Proteomes" id="UP000325134">
    <property type="component" value="Unassembled WGS sequence"/>
</dbReference>
<evidence type="ECO:0000313" key="1">
    <source>
        <dbReference type="EMBL" id="SHF20410.1"/>
    </source>
</evidence>
<dbReference type="EMBL" id="FQVK01000021">
    <property type="protein sequence ID" value="SHF20410.1"/>
    <property type="molecule type" value="Genomic_DNA"/>
</dbReference>
<reference evidence="1 2" key="1">
    <citation type="submission" date="2016-11" db="EMBL/GenBank/DDBJ databases">
        <authorList>
            <person name="Varghese N."/>
            <person name="Submissions S."/>
        </authorList>
    </citation>
    <scope>NUCLEOTIDE SEQUENCE [LARGE SCALE GENOMIC DNA]</scope>
    <source>
        <strain evidence="1 2">DSM 29341</strain>
    </source>
</reference>